<dbReference type="Proteomes" id="UP000015241">
    <property type="component" value="Unassembled WGS sequence"/>
</dbReference>
<evidence type="ECO:0000313" key="2">
    <source>
        <dbReference type="EMBL" id="EPS94615.1"/>
    </source>
</evidence>
<dbReference type="HOGENOM" id="CLU_3143057_0_0_1"/>
<proteinExistence type="predicted"/>
<gene>
    <name evidence="2" type="ORF">FOMPIDRAFT_1054903</name>
</gene>
<accession>S8EYF0</accession>
<protein>
    <submittedName>
        <fullName evidence="2">Uncharacterized protein</fullName>
    </submittedName>
</protein>
<dbReference type="InParanoid" id="S8EYF0"/>
<feature type="region of interest" description="Disordered" evidence="1">
    <location>
        <begin position="22"/>
        <end position="49"/>
    </location>
</feature>
<name>S8EYF0_FOMSC</name>
<evidence type="ECO:0000256" key="1">
    <source>
        <dbReference type="SAM" id="MobiDB-lite"/>
    </source>
</evidence>
<sequence length="49" mass="5712">MFISPRPGPLLRPRDLLFIRDDHLNTKSPQRRNTEPQIPPKSHQRGAIL</sequence>
<keyword evidence="3" id="KW-1185">Reference proteome</keyword>
<reference evidence="2 3" key="1">
    <citation type="journal article" date="2012" name="Science">
        <title>The Paleozoic origin of enzymatic lignin decomposition reconstructed from 31 fungal genomes.</title>
        <authorList>
            <person name="Floudas D."/>
            <person name="Binder M."/>
            <person name="Riley R."/>
            <person name="Barry K."/>
            <person name="Blanchette R.A."/>
            <person name="Henrissat B."/>
            <person name="Martinez A.T."/>
            <person name="Otillar R."/>
            <person name="Spatafora J.W."/>
            <person name="Yadav J.S."/>
            <person name="Aerts A."/>
            <person name="Benoit I."/>
            <person name="Boyd A."/>
            <person name="Carlson A."/>
            <person name="Copeland A."/>
            <person name="Coutinho P.M."/>
            <person name="de Vries R.P."/>
            <person name="Ferreira P."/>
            <person name="Findley K."/>
            <person name="Foster B."/>
            <person name="Gaskell J."/>
            <person name="Glotzer D."/>
            <person name="Gorecki P."/>
            <person name="Heitman J."/>
            <person name="Hesse C."/>
            <person name="Hori C."/>
            <person name="Igarashi K."/>
            <person name="Jurgens J.A."/>
            <person name="Kallen N."/>
            <person name="Kersten P."/>
            <person name="Kohler A."/>
            <person name="Kuees U."/>
            <person name="Kumar T.K.A."/>
            <person name="Kuo A."/>
            <person name="LaButti K."/>
            <person name="Larrondo L.F."/>
            <person name="Lindquist E."/>
            <person name="Ling A."/>
            <person name="Lombard V."/>
            <person name="Lucas S."/>
            <person name="Lundell T."/>
            <person name="Martin R."/>
            <person name="McLaughlin D.J."/>
            <person name="Morgenstern I."/>
            <person name="Morin E."/>
            <person name="Murat C."/>
            <person name="Nagy L.G."/>
            <person name="Nolan M."/>
            <person name="Ohm R.A."/>
            <person name="Patyshakuliyeva A."/>
            <person name="Rokas A."/>
            <person name="Ruiz-Duenas F.J."/>
            <person name="Sabat G."/>
            <person name="Salamov A."/>
            <person name="Samejima M."/>
            <person name="Schmutz J."/>
            <person name="Slot J.C."/>
            <person name="St John F."/>
            <person name="Stenlid J."/>
            <person name="Sun H."/>
            <person name="Sun S."/>
            <person name="Syed K."/>
            <person name="Tsang A."/>
            <person name="Wiebenga A."/>
            <person name="Young D."/>
            <person name="Pisabarro A."/>
            <person name="Eastwood D.C."/>
            <person name="Martin F."/>
            <person name="Cullen D."/>
            <person name="Grigoriev I.V."/>
            <person name="Hibbett D.S."/>
        </authorList>
    </citation>
    <scope>NUCLEOTIDE SEQUENCE</scope>
    <source>
        <strain evidence="3">FP-58527</strain>
    </source>
</reference>
<dbReference type="AlphaFoldDB" id="S8EYF0"/>
<evidence type="ECO:0000313" key="3">
    <source>
        <dbReference type="Proteomes" id="UP000015241"/>
    </source>
</evidence>
<organism evidence="2 3">
    <name type="scientific">Fomitopsis schrenkii</name>
    <name type="common">Brown rot fungus</name>
    <dbReference type="NCBI Taxonomy" id="2126942"/>
    <lineage>
        <taxon>Eukaryota</taxon>
        <taxon>Fungi</taxon>
        <taxon>Dikarya</taxon>
        <taxon>Basidiomycota</taxon>
        <taxon>Agaricomycotina</taxon>
        <taxon>Agaricomycetes</taxon>
        <taxon>Polyporales</taxon>
        <taxon>Fomitopsis</taxon>
    </lineage>
</organism>
<dbReference type="EMBL" id="KE504227">
    <property type="protein sequence ID" value="EPS94615.1"/>
    <property type="molecule type" value="Genomic_DNA"/>
</dbReference>